<feature type="transmembrane region" description="Helical" evidence="11">
    <location>
        <begin position="172"/>
        <end position="193"/>
    </location>
</feature>
<feature type="transmembrane region" description="Helical" evidence="11">
    <location>
        <begin position="485"/>
        <end position="508"/>
    </location>
</feature>
<feature type="transmembrane region" description="Helical" evidence="11">
    <location>
        <begin position="133"/>
        <end position="152"/>
    </location>
</feature>
<dbReference type="PANTHER" id="PTHR31618:SF8">
    <property type="entry name" value="MECHANOSENSITIVE ION CHANNEL PROTEIN"/>
    <property type="match status" value="1"/>
</dbReference>
<dbReference type="GO" id="GO:0006820">
    <property type="term" value="P:monoatomic anion transport"/>
    <property type="evidence" value="ECO:0007669"/>
    <property type="project" value="TreeGrafter"/>
</dbReference>
<feature type="compositionally biased region" description="Acidic residues" evidence="10">
    <location>
        <begin position="57"/>
        <end position="70"/>
    </location>
</feature>
<comment type="similarity">
    <text evidence="2 9">Belongs to the MscS (TC 1.A.23) family.</text>
</comment>
<evidence type="ECO:0000256" key="10">
    <source>
        <dbReference type="SAM" id="MobiDB-lite"/>
    </source>
</evidence>
<dbReference type="GO" id="GO:0005886">
    <property type="term" value="C:plasma membrane"/>
    <property type="evidence" value="ECO:0007669"/>
    <property type="project" value="UniProtKB-UniRule"/>
</dbReference>
<evidence type="ECO:0000256" key="8">
    <source>
        <dbReference type="ARBA" id="ARBA00023303"/>
    </source>
</evidence>
<dbReference type="InterPro" id="IPR023408">
    <property type="entry name" value="MscS_beta-dom_sf"/>
</dbReference>
<keyword evidence="5 11" id="KW-1133">Transmembrane helix</keyword>
<keyword evidence="3" id="KW-0813">Transport</keyword>
<dbReference type="SUPFAM" id="SSF50182">
    <property type="entry name" value="Sm-like ribonucleoproteins"/>
    <property type="match status" value="1"/>
</dbReference>
<dbReference type="AlphaFoldDB" id="A0A5B7BL62"/>
<feature type="transmembrane region" description="Helical" evidence="11">
    <location>
        <begin position="214"/>
        <end position="232"/>
    </location>
</feature>
<feature type="compositionally biased region" description="Gly residues" evidence="10">
    <location>
        <begin position="44"/>
        <end position="54"/>
    </location>
</feature>
<evidence type="ECO:0000256" key="4">
    <source>
        <dbReference type="ARBA" id="ARBA00022692"/>
    </source>
</evidence>
<dbReference type="PIRSF" id="PIRSF017209">
    <property type="entry name" value="Memb_At2g17000_prd"/>
    <property type="match status" value="1"/>
</dbReference>
<evidence type="ECO:0000256" key="7">
    <source>
        <dbReference type="ARBA" id="ARBA00023136"/>
    </source>
</evidence>
<dbReference type="FunFam" id="2.30.30.60:FF:000003">
    <property type="entry name" value="Predicted mechanosensitive ion channel"/>
    <property type="match status" value="1"/>
</dbReference>
<name>A0A5B7BL62_DAVIN</name>
<accession>A0A5B7BL62</accession>
<dbReference type="GO" id="GO:0050982">
    <property type="term" value="P:detection of mechanical stimulus"/>
    <property type="evidence" value="ECO:0007669"/>
    <property type="project" value="UniProtKB-ARBA"/>
</dbReference>
<sequence>MAQSAGKEIVVKIGDEVGNGSGSVQWNKELSDAKSRQQSSYSKEGGGGGGGGIGDCREEDDDDDDDDEVMESNASFPRHSLMPITHSKSRLDDRHWQYERAAKTGNRGENDDSFLDEDFLEEIDWKKFKTFTVVQWVSLVLILVTLACTLSVAELKKQTLWDLPLWKWEVLILVLICGHLVSGWIIRICVFFVERKFLRKIRVLYFVYGLRKSIQNCLWLGLVLIVWLNILAESIGRETNSGVLRYVTKILVCLLVGTVIWLLKTLIVKLLASSFHVSAFFDRIRVSLFKQHAIKKLSGPRIVEEQSEQEEERVVDEAKKNPLLTRISNSKMQNERITIERLHKLNRKNVSAMRMKRLISIVQSGVLNTLDDQLSKSSDEDESSLRIRDECEAKAAAKKIFKNVAPTGSKYIYLEDLRHFMSEEDALKIMHLFEGSSEGSIKNQGISKRFLTKWVVDALKERRSLALSLDDTKTAVDELHNMLDVVVAIIIVIIWLFIFGLAITHFIVFASSQLLLVVFVFGNTCKTIFEAIIFLFVMHPYDVGDRCEVDGVQMIVEEMNILTTVFQRYDNQIIIYPNSILATKPIGNYFRSPDMADTVDFSIHISTPMEKIAIMKKRIIRYIESRSDHWHQTPTVNIRELEDMNRLKMVVCVTHRMNHHKMVERWSRRTLLVEEMIKVFRELDIEYRMLPLDMNVRNMPVLTSNTLPSNWTTCAGM</sequence>
<keyword evidence="7 9" id="KW-0472">Membrane</keyword>
<feature type="transmembrane region" description="Helical" evidence="11">
    <location>
        <begin position="514"/>
        <end position="537"/>
    </location>
</feature>
<gene>
    <name evidence="13" type="ORF">Din_038499</name>
</gene>
<evidence type="ECO:0000256" key="3">
    <source>
        <dbReference type="ARBA" id="ARBA00022448"/>
    </source>
</evidence>
<comment type="subcellular location">
    <subcellularLocation>
        <location evidence="1">Membrane</location>
        <topology evidence="1">Multi-pass membrane protein</topology>
    </subcellularLocation>
</comment>
<feature type="transmembrane region" description="Helical" evidence="11">
    <location>
        <begin position="244"/>
        <end position="263"/>
    </location>
</feature>
<keyword evidence="4 11" id="KW-0812">Transmembrane</keyword>
<dbReference type="InterPro" id="IPR006685">
    <property type="entry name" value="MscS_channel_2nd"/>
</dbReference>
<dbReference type="Gene3D" id="2.30.30.60">
    <property type="match status" value="1"/>
</dbReference>
<proteinExistence type="inferred from homology"/>
<protein>
    <recommendedName>
        <fullName evidence="9">Mechanosensitive ion channel protein</fullName>
    </recommendedName>
</protein>
<evidence type="ECO:0000256" key="2">
    <source>
        <dbReference type="ARBA" id="ARBA00008017"/>
    </source>
</evidence>
<reference evidence="13" key="1">
    <citation type="submission" date="2019-08" db="EMBL/GenBank/DDBJ databases">
        <title>Reference gene set and small RNA set construction with multiple tissues from Davidia involucrata Baill.</title>
        <authorList>
            <person name="Yang H."/>
            <person name="Zhou C."/>
            <person name="Li G."/>
            <person name="Wang J."/>
            <person name="Gao P."/>
            <person name="Wang M."/>
            <person name="Wang R."/>
            <person name="Zhao Y."/>
        </authorList>
    </citation>
    <scope>NUCLEOTIDE SEQUENCE</scope>
    <source>
        <tissue evidence="13">Mixed with DoveR01_LX</tissue>
    </source>
</reference>
<feature type="region of interest" description="Disordered" evidence="10">
    <location>
        <begin position="1"/>
        <end position="75"/>
    </location>
</feature>
<evidence type="ECO:0000259" key="12">
    <source>
        <dbReference type="Pfam" id="PF00924"/>
    </source>
</evidence>
<dbReference type="EMBL" id="GHES01038499">
    <property type="protein sequence ID" value="MPA69058.1"/>
    <property type="molecule type" value="Transcribed_RNA"/>
</dbReference>
<dbReference type="InterPro" id="IPR010920">
    <property type="entry name" value="LSM_dom_sf"/>
</dbReference>
<keyword evidence="6" id="KW-0406">Ion transport</keyword>
<evidence type="ECO:0000256" key="9">
    <source>
        <dbReference type="PIRNR" id="PIRNR017209"/>
    </source>
</evidence>
<dbReference type="Pfam" id="PF00924">
    <property type="entry name" value="MS_channel_2nd"/>
    <property type="match status" value="1"/>
</dbReference>
<organism evidence="13">
    <name type="scientific">Davidia involucrata</name>
    <name type="common">Dove tree</name>
    <dbReference type="NCBI Taxonomy" id="16924"/>
    <lineage>
        <taxon>Eukaryota</taxon>
        <taxon>Viridiplantae</taxon>
        <taxon>Streptophyta</taxon>
        <taxon>Embryophyta</taxon>
        <taxon>Tracheophyta</taxon>
        <taxon>Spermatophyta</taxon>
        <taxon>Magnoliopsida</taxon>
        <taxon>eudicotyledons</taxon>
        <taxon>Gunneridae</taxon>
        <taxon>Pentapetalae</taxon>
        <taxon>asterids</taxon>
        <taxon>Cornales</taxon>
        <taxon>Nyssaceae</taxon>
        <taxon>Davidia</taxon>
    </lineage>
</organism>
<feature type="domain" description="Mechanosensitive ion channel MscS" evidence="12">
    <location>
        <begin position="533"/>
        <end position="589"/>
    </location>
</feature>
<evidence type="ECO:0000256" key="1">
    <source>
        <dbReference type="ARBA" id="ARBA00004141"/>
    </source>
</evidence>
<evidence type="ECO:0000313" key="13">
    <source>
        <dbReference type="EMBL" id="MPA69058.1"/>
    </source>
</evidence>
<dbReference type="InterPro" id="IPR016688">
    <property type="entry name" value="MscS-like_plants/fungi"/>
</dbReference>
<evidence type="ECO:0000256" key="5">
    <source>
        <dbReference type="ARBA" id="ARBA00022989"/>
    </source>
</evidence>
<evidence type="ECO:0000256" key="6">
    <source>
        <dbReference type="ARBA" id="ARBA00023065"/>
    </source>
</evidence>
<dbReference type="GO" id="GO:0008381">
    <property type="term" value="F:mechanosensitive monoatomic ion channel activity"/>
    <property type="evidence" value="ECO:0007669"/>
    <property type="project" value="TreeGrafter"/>
</dbReference>
<keyword evidence="8" id="KW-0407">Ion channel</keyword>
<evidence type="ECO:0000256" key="11">
    <source>
        <dbReference type="SAM" id="Phobius"/>
    </source>
</evidence>
<dbReference type="PANTHER" id="PTHR31618">
    <property type="entry name" value="MECHANOSENSITIVE ION CHANNEL PROTEIN 5"/>
    <property type="match status" value="1"/>
</dbReference>